<evidence type="ECO:0000256" key="13">
    <source>
        <dbReference type="ARBA" id="ARBA00048133"/>
    </source>
</evidence>
<evidence type="ECO:0000256" key="4">
    <source>
        <dbReference type="ARBA" id="ARBA00022553"/>
    </source>
</evidence>
<dbReference type="PANTHER" id="PTHR14226:SF23">
    <property type="entry name" value="PATATIN-LIKE PHOSPHOLIPASE DOMAIN-CONTAINING PROTEIN 7"/>
    <property type="match status" value="1"/>
</dbReference>
<evidence type="ECO:0000256" key="8">
    <source>
        <dbReference type="ARBA" id="ARBA00022963"/>
    </source>
</evidence>
<evidence type="ECO:0000256" key="9">
    <source>
        <dbReference type="ARBA" id="ARBA00022989"/>
    </source>
</evidence>
<protein>
    <recommendedName>
        <fullName evidence="3">lysophospholipase</fullName>
        <ecNumber evidence="3">3.1.1.5</ecNumber>
    </recommendedName>
</protein>
<dbReference type="EMBL" id="WKFB01000507">
    <property type="protein sequence ID" value="KAF6721062.1"/>
    <property type="molecule type" value="Genomic_DNA"/>
</dbReference>
<keyword evidence="9" id="KW-1133">Transmembrane helix</keyword>
<sequence length="987" mass="109888">MWQTSWEKAIHTRSKLSVGSTLILTDAGSEKSDTEKSSQSDSSVSKYRKSRSLSNPTVLASEASINTNREHFQTNFRDEGLSQSPVKSILKKSVTMQPAPSAVYHYSDTIAEIPPHNKVNAIFQAAKKDLLQVIQLQDPSLLEGRVTLRQVKAGTVVAQQGDQDVSVEFVISGVLHVYQRKIDREDECLLFVTHPGEMVGHLAVLTGEPLIFSVRAQRDCTFLSISKAHFYEIMREEPRMVLNVAHTVVRRMSPFVRQTDFALDWMAVEAGRAVYRQGDKSDSTFIVLSGRLRSVITKDDGKKELAGEYGRGDLIGVVEALTHLNRATTVHAVRDSELAKLPEGTLNCIKRRFPQVVTRLIHVLGEKILGNMQQVNGPLTGRSLALHTPSTKWDSGNPDSNLCTVAILPVSDEVPLTAFTLELQHALSGIGPTLLLTSDIIKQRLGSAALDSVHEYRLSSWLGQQEDIHRIVLYQSDSNLTPWTQRCIRQADCIVIVGLGEQEPTLGELERMLESSSVRAQKQLVLLHREDGPPPSGTAEWLNMRSWISRHHHLSCPRRVFSRRSLPKLRELYQRVFEKSPDCHSDFSRLARILTGNSIALVLGGGGARGCSQVGVVRALREGGIPIDMVGGTSIGAFMGALYAEEKSISRMRVRAREWAMNMTSHFKRILDLTYPVTSMFTGAAFNYSISSVFSDRQIEDLWLPYFNITTDITASSMRVHTDGSLWRYVRASMSLSGYLPPLCDPKDGHLLMDGGYINNLPADVARSMGAKVVIAIDVGSRNETSLTNYGDSLSGWWLLWKRLNPLAEKVKVLNMAEIQTRLAYVCCVRQLELVKDSEYCEYIRPPIDRYGTLDFGKFDEIADVGYQHGKTLFDVWQRSGVVSSMMKDRHQEDFHKTKAGHVVTCPNASFTDLAEIVSRIEPVKNAAVSEDISDEYQTDYDEEAVESALSDFEAFTPGSEHTEGEDTAETVCSFSSSELVLALCRG</sequence>
<dbReference type="InterPro" id="IPR018490">
    <property type="entry name" value="cNMP-bd_dom_sf"/>
</dbReference>
<evidence type="ECO:0000256" key="15">
    <source>
        <dbReference type="ARBA" id="ARBA00048656"/>
    </source>
</evidence>
<evidence type="ECO:0000256" key="11">
    <source>
        <dbReference type="ARBA" id="ARBA00023136"/>
    </source>
</evidence>
<dbReference type="InterPro" id="IPR050301">
    <property type="entry name" value="NTE"/>
</dbReference>
<dbReference type="GO" id="GO:0005789">
    <property type="term" value="C:endoplasmic reticulum membrane"/>
    <property type="evidence" value="ECO:0007669"/>
    <property type="project" value="UniProtKB-SubCell"/>
</dbReference>
<dbReference type="PANTHER" id="PTHR14226">
    <property type="entry name" value="NEUROPATHY TARGET ESTERASE/SWISS CHEESE D.MELANOGASTER"/>
    <property type="match status" value="1"/>
</dbReference>
<keyword evidence="4" id="KW-0597">Phosphoprotein</keyword>
<dbReference type="PROSITE" id="PS51635">
    <property type="entry name" value="PNPLA"/>
    <property type="match status" value="1"/>
</dbReference>
<keyword evidence="11" id="KW-0472">Membrane</keyword>
<evidence type="ECO:0000256" key="6">
    <source>
        <dbReference type="ARBA" id="ARBA00022801"/>
    </source>
</evidence>
<dbReference type="SUPFAM" id="SSF51206">
    <property type="entry name" value="cAMP-binding domain-like"/>
    <property type="match status" value="2"/>
</dbReference>
<evidence type="ECO:0000256" key="16">
    <source>
        <dbReference type="PROSITE-ProRule" id="PRU01161"/>
    </source>
</evidence>
<evidence type="ECO:0000256" key="12">
    <source>
        <dbReference type="ARBA" id="ARBA00047314"/>
    </source>
</evidence>
<feature type="domain" description="Cyclic nucleotide-binding" evidence="18">
    <location>
        <begin position="130"/>
        <end position="234"/>
    </location>
</feature>
<feature type="short sequence motif" description="DGA/G" evidence="16">
    <location>
        <begin position="754"/>
        <end position="756"/>
    </location>
</feature>
<organism evidence="20 21">
    <name type="scientific">Oryzias melastigma</name>
    <name type="common">Marine medaka</name>
    <dbReference type="NCBI Taxonomy" id="30732"/>
    <lineage>
        <taxon>Eukaryota</taxon>
        <taxon>Metazoa</taxon>
        <taxon>Chordata</taxon>
        <taxon>Craniata</taxon>
        <taxon>Vertebrata</taxon>
        <taxon>Euteleostomi</taxon>
        <taxon>Actinopterygii</taxon>
        <taxon>Neopterygii</taxon>
        <taxon>Teleostei</taxon>
        <taxon>Neoteleostei</taxon>
        <taxon>Acanthomorphata</taxon>
        <taxon>Ovalentaria</taxon>
        <taxon>Atherinomorphae</taxon>
        <taxon>Beloniformes</taxon>
        <taxon>Adrianichthyidae</taxon>
        <taxon>Oryziinae</taxon>
        <taxon>Oryzias</taxon>
    </lineage>
</organism>
<feature type="compositionally biased region" description="Basic and acidic residues" evidence="17">
    <location>
        <begin position="28"/>
        <end position="38"/>
    </location>
</feature>
<name>A0A834C1D8_ORYME</name>
<comment type="caution">
    <text evidence="20">The sequence shown here is derived from an EMBL/GenBank/DDBJ whole genome shotgun (WGS) entry which is preliminary data.</text>
</comment>
<dbReference type="InterPro" id="IPR016035">
    <property type="entry name" value="Acyl_Trfase/lysoPLipase"/>
</dbReference>
<dbReference type="Proteomes" id="UP000646548">
    <property type="component" value="Unassembled WGS sequence"/>
</dbReference>
<feature type="active site" description="Proton acceptor" evidence="16">
    <location>
        <position position="754"/>
    </location>
</feature>
<keyword evidence="6 16" id="KW-0378">Hydrolase</keyword>
<evidence type="ECO:0000256" key="3">
    <source>
        <dbReference type="ARBA" id="ARBA00013274"/>
    </source>
</evidence>
<keyword evidence="7" id="KW-0256">Endoplasmic reticulum</keyword>
<comment type="catalytic activity">
    <reaction evidence="14">
        <text>a 1-acyl-sn-glycero-3-phosphocholine + H2O = sn-glycerol 3-phosphocholine + a fatty acid + H(+)</text>
        <dbReference type="Rhea" id="RHEA:15177"/>
        <dbReference type="ChEBI" id="CHEBI:15377"/>
        <dbReference type="ChEBI" id="CHEBI:15378"/>
        <dbReference type="ChEBI" id="CHEBI:16870"/>
        <dbReference type="ChEBI" id="CHEBI:28868"/>
        <dbReference type="ChEBI" id="CHEBI:58168"/>
        <dbReference type="EC" id="3.1.1.5"/>
    </reaction>
    <physiologicalReaction direction="left-to-right" evidence="14">
        <dbReference type="Rhea" id="RHEA:15178"/>
    </physiologicalReaction>
</comment>
<evidence type="ECO:0000256" key="1">
    <source>
        <dbReference type="ARBA" id="ARBA00004643"/>
    </source>
</evidence>
<dbReference type="InterPro" id="IPR000595">
    <property type="entry name" value="cNMP-bd_dom"/>
</dbReference>
<reference evidence="20" key="1">
    <citation type="journal article" name="BMC Genomics">
        <title>Long-read sequencing and de novo genome assembly of marine medaka (Oryzias melastigma).</title>
        <authorList>
            <person name="Liang P."/>
            <person name="Saqib H.S.A."/>
            <person name="Ni X."/>
            <person name="Shen Y."/>
        </authorList>
    </citation>
    <scope>NUCLEOTIDE SEQUENCE</scope>
    <source>
        <strain evidence="20">Bigg-433</strain>
    </source>
</reference>
<feature type="active site" description="Nucleophile" evidence="16">
    <location>
        <position position="634"/>
    </location>
</feature>
<comment type="similarity">
    <text evidence="2">Belongs to the NTE family.</text>
</comment>
<comment type="catalytic activity">
    <reaction evidence="13">
        <text>1-hexadecanoyl-sn-glycero-3-phosphate + H2O = sn-glycerol 3-phosphate + hexadecanoate + H(+)</text>
        <dbReference type="Rhea" id="RHEA:49092"/>
        <dbReference type="ChEBI" id="CHEBI:7896"/>
        <dbReference type="ChEBI" id="CHEBI:15377"/>
        <dbReference type="ChEBI" id="CHEBI:15378"/>
        <dbReference type="ChEBI" id="CHEBI:57518"/>
        <dbReference type="ChEBI" id="CHEBI:57597"/>
    </reaction>
    <physiologicalReaction direction="left-to-right" evidence="13">
        <dbReference type="Rhea" id="RHEA:49093"/>
    </physiologicalReaction>
</comment>
<feature type="short sequence motif" description="GXGXXG" evidence="16">
    <location>
        <begin position="605"/>
        <end position="610"/>
    </location>
</feature>
<dbReference type="FunFam" id="2.60.120.10:FF:000010">
    <property type="entry name" value="neuropathy target esterase isoform X1"/>
    <property type="match status" value="1"/>
</dbReference>
<comment type="subcellular location">
    <subcellularLocation>
        <location evidence="1">Endoplasmic reticulum membrane</location>
        <topology evidence="1">Single-pass type III membrane protein</topology>
    </subcellularLocation>
</comment>
<dbReference type="PROSITE" id="PS50042">
    <property type="entry name" value="CNMP_BINDING_3"/>
    <property type="match status" value="2"/>
</dbReference>
<evidence type="ECO:0000256" key="7">
    <source>
        <dbReference type="ARBA" id="ARBA00022824"/>
    </source>
</evidence>
<dbReference type="InterPro" id="IPR056556">
    <property type="entry name" value="NTE1_P-loop_dom"/>
</dbReference>
<evidence type="ECO:0000259" key="19">
    <source>
        <dbReference type="PROSITE" id="PS51635"/>
    </source>
</evidence>
<evidence type="ECO:0000256" key="14">
    <source>
        <dbReference type="ARBA" id="ARBA00048454"/>
    </source>
</evidence>
<evidence type="ECO:0000256" key="5">
    <source>
        <dbReference type="ARBA" id="ARBA00022692"/>
    </source>
</evidence>
<dbReference type="InterPro" id="IPR014710">
    <property type="entry name" value="RmlC-like_jellyroll"/>
</dbReference>
<feature type="domain" description="PNPLA" evidence="19">
    <location>
        <begin position="601"/>
        <end position="767"/>
    </location>
</feature>
<comment type="catalytic activity">
    <reaction evidence="12">
        <text>1-(9Z-octadecenoyl)-sn-glycero-3-phosphocholine + H2O = sn-glycerol 3-phosphocholine + (9Z)-octadecenoate + H(+)</text>
        <dbReference type="Rhea" id="RHEA:40807"/>
        <dbReference type="ChEBI" id="CHEBI:15377"/>
        <dbReference type="ChEBI" id="CHEBI:15378"/>
        <dbReference type="ChEBI" id="CHEBI:16870"/>
        <dbReference type="ChEBI" id="CHEBI:28610"/>
        <dbReference type="ChEBI" id="CHEBI:30823"/>
    </reaction>
    <physiologicalReaction direction="left-to-right" evidence="12">
        <dbReference type="Rhea" id="RHEA:40808"/>
    </physiologicalReaction>
</comment>
<dbReference type="Gene3D" id="2.60.120.10">
    <property type="entry name" value="Jelly Rolls"/>
    <property type="match status" value="2"/>
</dbReference>
<keyword evidence="10 16" id="KW-0443">Lipid metabolism</keyword>
<dbReference type="FunFam" id="2.60.120.10:FF:000022">
    <property type="entry name" value="Patatin like phospholipase domain containing 7"/>
    <property type="match status" value="1"/>
</dbReference>
<dbReference type="AlphaFoldDB" id="A0A834C1D8"/>
<keyword evidence="8 16" id="KW-0442">Lipid degradation</keyword>
<accession>A0A834C1D8</accession>
<dbReference type="InterPro" id="IPR002641">
    <property type="entry name" value="PNPLA_dom"/>
</dbReference>
<feature type="region of interest" description="Disordered" evidence="17">
    <location>
        <begin position="27"/>
        <end position="51"/>
    </location>
</feature>
<dbReference type="CDD" id="cd00038">
    <property type="entry name" value="CAP_ED"/>
    <property type="match status" value="2"/>
</dbReference>
<evidence type="ECO:0000256" key="10">
    <source>
        <dbReference type="ARBA" id="ARBA00023098"/>
    </source>
</evidence>
<proteinExistence type="inferred from homology"/>
<keyword evidence="5" id="KW-0812">Transmembrane</keyword>
<feature type="short sequence motif" description="GXSXG" evidence="16">
    <location>
        <begin position="632"/>
        <end position="636"/>
    </location>
</feature>
<dbReference type="GO" id="GO:0016042">
    <property type="term" value="P:lipid catabolic process"/>
    <property type="evidence" value="ECO:0007669"/>
    <property type="project" value="UniProtKB-UniRule"/>
</dbReference>
<dbReference type="Pfam" id="PF24179">
    <property type="entry name" value="NTE_Ploop"/>
    <property type="match status" value="1"/>
</dbReference>
<dbReference type="Gene3D" id="3.40.1090.10">
    <property type="entry name" value="Cytosolic phospholipase A2 catalytic domain"/>
    <property type="match status" value="1"/>
</dbReference>
<evidence type="ECO:0000259" key="18">
    <source>
        <dbReference type="PROSITE" id="PS50042"/>
    </source>
</evidence>
<evidence type="ECO:0000256" key="2">
    <source>
        <dbReference type="ARBA" id="ARBA00006636"/>
    </source>
</evidence>
<dbReference type="GO" id="GO:0004622">
    <property type="term" value="F:phosphatidylcholine lysophospholipase activity"/>
    <property type="evidence" value="ECO:0007669"/>
    <property type="project" value="UniProtKB-EC"/>
</dbReference>
<dbReference type="FunFam" id="3.40.1090.10:FF:000001">
    <property type="entry name" value="neuropathy target esterase isoform X2"/>
    <property type="match status" value="1"/>
</dbReference>
<comment type="catalytic activity">
    <reaction evidence="15">
        <text>1-hexadecanoyl-sn-glycero-3-phosphocholine + H2O = sn-glycerol 3-phosphocholine + hexadecanoate + H(+)</text>
        <dbReference type="Rhea" id="RHEA:40435"/>
        <dbReference type="ChEBI" id="CHEBI:7896"/>
        <dbReference type="ChEBI" id="CHEBI:15377"/>
        <dbReference type="ChEBI" id="CHEBI:15378"/>
        <dbReference type="ChEBI" id="CHEBI:16870"/>
        <dbReference type="ChEBI" id="CHEBI:72998"/>
    </reaction>
    <physiologicalReaction direction="left-to-right" evidence="15">
        <dbReference type="Rhea" id="RHEA:40436"/>
    </physiologicalReaction>
</comment>
<dbReference type="EC" id="3.1.1.5" evidence="3"/>
<feature type="domain" description="Cyclic nucleotide-binding" evidence="18">
    <location>
        <begin position="262"/>
        <end position="367"/>
    </location>
</feature>
<dbReference type="Pfam" id="PF01734">
    <property type="entry name" value="Patatin"/>
    <property type="match status" value="1"/>
</dbReference>
<evidence type="ECO:0000313" key="21">
    <source>
        <dbReference type="Proteomes" id="UP000646548"/>
    </source>
</evidence>
<dbReference type="Pfam" id="PF00027">
    <property type="entry name" value="cNMP_binding"/>
    <property type="match status" value="2"/>
</dbReference>
<dbReference type="CDD" id="cd07225">
    <property type="entry name" value="Pat_PNPLA6_PNPLA7"/>
    <property type="match status" value="1"/>
</dbReference>
<gene>
    <name evidence="20" type="ORF">FQA47_003314</name>
</gene>
<dbReference type="SUPFAM" id="SSF52151">
    <property type="entry name" value="FabD/lysophospholipase-like"/>
    <property type="match status" value="1"/>
</dbReference>
<evidence type="ECO:0000313" key="20">
    <source>
        <dbReference type="EMBL" id="KAF6721062.1"/>
    </source>
</evidence>
<dbReference type="SMART" id="SM00100">
    <property type="entry name" value="cNMP"/>
    <property type="match status" value="2"/>
</dbReference>
<evidence type="ECO:0000256" key="17">
    <source>
        <dbReference type="SAM" id="MobiDB-lite"/>
    </source>
</evidence>